<dbReference type="Proteomes" id="UP000030108">
    <property type="component" value="Unassembled WGS sequence"/>
</dbReference>
<gene>
    <name evidence="3" type="ORF">RSOL_333960</name>
</gene>
<dbReference type="OrthoDB" id="9030204at2759"/>
<comment type="similarity">
    <text evidence="1">Belongs to the opioid growth factor receptor family.</text>
</comment>
<dbReference type="EMBL" id="JATN01000319">
    <property type="protein sequence ID" value="EUC60232.1"/>
    <property type="molecule type" value="Genomic_DNA"/>
</dbReference>
<reference evidence="4" key="1">
    <citation type="journal article" date="2014" name="Genome Announc.">
        <title>Draft genome sequence of the plant-pathogenic soil fungus Rhizoctonia solani anastomosis group 3 strain Rhs1AP.</title>
        <authorList>
            <person name="Cubeta M.A."/>
            <person name="Thomas E."/>
            <person name="Dean R.A."/>
            <person name="Jabaji S."/>
            <person name="Neate S.M."/>
            <person name="Tavantzis S."/>
            <person name="Toda T."/>
            <person name="Vilgalys R."/>
            <person name="Bharathan N."/>
            <person name="Fedorova-Abrams N."/>
            <person name="Pakala S.B."/>
            <person name="Pakala S.M."/>
            <person name="Zafar N."/>
            <person name="Joardar V."/>
            <person name="Losada L."/>
            <person name="Nierman W.C."/>
        </authorList>
    </citation>
    <scope>NUCLEOTIDE SEQUENCE [LARGE SCALE GENOMIC DNA]</scope>
    <source>
        <strain evidence="4">AG-3</strain>
    </source>
</reference>
<feature type="domain" description="Opioid growth factor receptor (OGFr) conserved" evidence="2">
    <location>
        <begin position="53"/>
        <end position="253"/>
    </location>
</feature>
<dbReference type="AlphaFoldDB" id="X8J946"/>
<name>X8J946_9AGAM</name>
<dbReference type="PANTHER" id="PTHR14015">
    <property type="entry name" value="OPIOID GROWTH FACTOR RECEPTOR OGFR ZETA-TYPE OPIOID RECEPTOR"/>
    <property type="match status" value="1"/>
</dbReference>
<dbReference type="InterPro" id="IPR006757">
    <property type="entry name" value="OGF_rcpt"/>
</dbReference>
<protein>
    <submittedName>
        <fullName evidence="3">Opioid growth factor receptor-like protein</fullName>
    </submittedName>
</protein>
<sequence length="277" mass="32576">MQARYLTSRLFLQPKPKAFRLPQMNRFSSMHPDVKEFLDGYPNIDHTGPPNPDHLNLKFYSNELKCLPDKLLIEELLDKWQGNYDDLEWSHGFIQWLFPIPEQGKHCVNSKARPLTRYEMEQINSSPALLIRLRRSYELMLDFYGMKLLDAESGLVGRKDDGWKERYENLVSAAHNNSRITRILKCLSILSYPHYAAPFVLHVLNEQSEHGQLDTFVLQKSLDGWWANCNRNDQEREAIREIITRIRDKTNNWTFTRAAYEQMIHARATQNTLTLPN</sequence>
<comment type="caution">
    <text evidence="3">The sequence shown here is derived from an EMBL/GenBank/DDBJ whole genome shotgun (WGS) entry which is preliminary data.</text>
</comment>
<evidence type="ECO:0000256" key="1">
    <source>
        <dbReference type="ARBA" id="ARBA00010365"/>
    </source>
</evidence>
<proteinExistence type="inferred from homology"/>
<dbReference type="Pfam" id="PF04664">
    <property type="entry name" value="OGFr_N"/>
    <property type="match status" value="1"/>
</dbReference>
<organism evidence="3 4">
    <name type="scientific">Rhizoctonia solani AG-3 Rhs1AP</name>
    <dbReference type="NCBI Taxonomy" id="1086054"/>
    <lineage>
        <taxon>Eukaryota</taxon>
        <taxon>Fungi</taxon>
        <taxon>Dikarya</taxon>
        <taxon>Basidiomycota</taxon>
        <taxon>Agaricomycotina</taxon>
        <taxon>Agaricomycetes</taxon>
        <taxon>Cantharellales</taxon>
        <taxon>Ceratobasidiaceae</taxon>
        <taxon>Rhizoctonia</taxon>
    </lineage>
</organism>
<accession>X8J946</accession>
<evidence type="ECO:0000313" key="4">
    <source>
        <dbReference type="Proteomes" id="UP000030108"/>
    </source>
</evidence>
<dbReference type="InterPro" id="IPR039574">
    <property type="entry name" value="OGFr"/>
</dbReference>
<dbReference type="GO" id="GO:0016020">
    <property type="term" value="C:membrane"/>
    <property type="evidence" value="ECO:0007669"/>
    <property type="project" value="InterPro"/>
</dbReference>
<evidence type="ECO:0000313" key="3">
    <source>
        <dbReference type="EMBL" id="EUC60232.1"/>
    </source>
</evidence>
<dbReference type="GO" id="GO:0140625">
    <property type="term" value="F:opioid growth factor receptor activity"/>
    <property type="evidence" value="ECO:0007669"/>
    <property type="project" value="InterPro"/>
</dbReference>
<evidence type="ECO:0000259" key="2">
    <source>
        <dbReference type="Pfam" id="PF04664"/>
    </source>
</evidence>
<dbReference type="PANTHER" id="PTHR14015:SF2">
    <property type="entry name" value="OPIOID GROWTH FACTOR RECEPTOR (OGFR) CONSERVED DOMAIN-CONTAINING PROTEIN"/>
    <property type="match status" value="1"/>
</dbReference>
<keyword evidence="3" id="KW-0675">Receptor</keyword>